<dbReference type="CTD" id="84153"/>
<dbReference type="KEGG" id="pcw:110195565"/>
<feature type="compositionally biased region" description="Basic and acidic residues" evidence="1">
    <location>
        <begin position="1"/>
        <end position="12"/>
    </location>
</feature>
<proteinExistence type="predicted"/>
<dbReference type="AlphaFoldDB" id="A0A6P5IZN9"/>
<dbReference type="InterPro" id="IPR013924">
    <property type="entry name" value="RNase_H2_suC"/>
</dbReference>
<evidence type="ECO:0000313" key="2">
    <source>
        <dbReference type="Proteomes" id="UP000515140"/>
    </source>
</evidence>
<feature type="region of interest" description="Disordered" evidence="1">
    <location>
        <begin position="1"/>
        <end position="43"/>
    </location>
</feature>
<dbReference type="GO" id="GO:0006401">
    <property type="term" value="P:RNA catabolic process"/>
    <property type="evidence" value="ECO:0007669"/>
    <property type="project" value="InterPro"/>
</dbReference>
<dbReference type="InParanoid" id="A0A6P5IZN9"/>
<dbReference type="RefSeq" id="XP_020824049.1">
    <property type="nucleotide sequence ID" value="XM_020968390.1"/>
</dbReference>
<keyword evidence="2" id="KW-1185">Reference proteome</keyword>
<evidence type="ECO:0000256" key="1">
    <source>
        <dbReference type="SAM" id="MobiDB-lite"/>
    </source>
</evidence>
<dbReference type="Gene3D" id="2.40.128.680">
    <property type="match status" value="1"/>
</dbReference>
<dbReference type="FunCoup" id="A0A6P5IZN9">
    <property type="interactions" value="146"/>
</dbReference>
<gene>
    <name evidence="3" type="primary">RNASEH2C</name>
</gene>
<name>A0A6P5IZN9_PHACI</name>
<feature type="compositionally biased region" description="Low complexity" evidence="1">
    <location>
        <begin position="13"/>
        <end position="27"/>
    </location>
</feature>
<evidence type="ECO:0000313" key="3">
    <source>
        <dbReference type="RefSeq" id="XP_020824049.1"/>
    </source>
</evidence>
<dbReference type="PANTHER" id="PTHR47063:SF1">
    <property type="entry name" value="RIBONUCLEASE H2 SUBUNIT C"/>
    <property type="match status" value="1"/>
</dbReference>
<dbReference type="GeneID" id="110195565"/>
<organism evidence="2 3">
    <name type="scientific">Phascolarctos cinereus</name>
    <name type="common">Koala</name>
    <dbReference type="NCBI Taxonomy" id="38626"/>
    <lineage>
        <taxon>Eukaryota</taxon>
        <taxon>Metazoa</taxon>
        <taxon>Chordata</taxon>
        <taxon>Craniata</taxon>
        <taxon>Vertebrata</taxon>
        <taxon>Euteleostomi</taxon>
        <taxon>Mammalia</taxon>
        <taxon>Metatheria</taxon>
        <taxon>Diprotodontia</taxon>
        <taxon>Phascolarctidae</taxon>
        <taxon>Phascolarctos</taxon>
    </lineage>
</organism>
<dbReference type="PANTHER" id="PTHR47063">
    <property type="entry name" value="RIBONUCLEASE H2 SUBUNIT C"/>
    <property type="match status" value="1"/>
</dbReference>
<dbReference type="Proteomes" id="UP000515140">
    <property type="component" value="Unplaced"/>
</dbReference>
<dbReference type="Pfam" id="PF08615">
    <property type="entry name" value="RNase_H2_suC"/>
    <property type="match status" value="1"/>
</dbReference>
<dbReference type="InterPro" id="IPR052863">
    <property type="entry name" value="RNase_H2_subunit_C"/>
</dbReference>
<dbReference type="GO" id="GO:0032299">
    <property type="term" value="C:ribonuclease H2 complex"/>
    <property type="evidence" value="ECO:0007669"/>
    <property type="project" value="InterPro"/>
</dbReference>
<dbReference type="CDD" id="cd09271">
    <property type="entry name" value="RNase_H2-C"/>
    <property type="match status" value="1"/>
</dbReference>
<sequence>MGSHAERKRRDGAQPSARVPSASPAAAHAHRESMPDGAAPAVPGLIRLQPSSVRAAAQTPLHLLPCEIQHNGPAAVSRFFSPAIRPGSSGPVVSFRGRSLHGEEVTLPSGYMGLVLREDKSEGPEDRTVQAIGTFSCFTLWGLEAPPGPNARMHRALSWPSLATAIHAPVAEEDD</sequence>
<reference evidence="3" key="1">
    <citation type="submission" date="2025-08" db="UniProtKB">
        <authorList>
            <consortium name="RefSeq"/>
        </authorList>
    </citation>
    <scope>IDENTIFICATION</scope>
    <source>
        <tissue evidence="3">Spleen</tissue>
    </source>
</reference>
<accession>A0A6P5IZN9</accession>
<protein>
    <submittedName>
        <fullName evidence="3">Ribonuclease H2 subunit C</fullName>
    </submittedName>
</protein>